<dbReference type="GO" id="GO:0003964">
    <property type="term" value="F:RNA-directed DNA polymerase activity"/>
    <property type="evidence" value="ECO:0007669"/>
    <property type="project" value="UniProtKB-KW"/>
</dbReference>
<sequence>MAADVEEIPKQEEEVEDNFEELPTEENLRIKTSIQDPPTDLKMKPLPKHLGYAFQEKYSLLPELRDEDIDDNFPDETLMNSLLNDEGGTPWHYFWDDPYLFKMCPDGMIRRCIYGFETQKILDECHHDPTGGHYGPFTTTKKVFDVGFYWQTIFKEVHTLVQNCDACQRSSSLSRKNEMPQNSIQVSEIIDILGIDFIGPFPKFHKSKYILVAIDYVPKWAKAEALPMNDTRVVINYLTKLFSRFGIPKVLISDRGTHFCNKQMDKVLKRFGVYHPFSIAYHPQTSGQVENTNRALKRILEKTVKDNPSVWSWKLDDALWAFRAAYKTSIGTTPYRLLYGKTCHLPFEIKYRAYWALRSCNPDRKITREK</sequence>
<dbReference type="InterPro" id="IPR041588">
    <property type="entry name" value="Integrase_H2C2"/>
</dbReference>
<dbReference type="GO" id="GO:0003676">
    <property type="term" value="F:nucleic acid binding"/>
    <property type="evidence" value="ECO:0007669"/>
    <property type="project" value="InterPro"/>
</dbReference>
<evidence type="ECO:0000259" key="2">
    <source>
        <dbReference type="PROSITE" id="PS50994"/>
    </source>
</evidence>
<dbReference type="InterPro" id="IPR052160">
    <property type="entry name" value="Gypsy_RT_Integrase-like"/>
</dbReference>
<dbReference type="Gene3D" id="1.10.340.70">
    <property type="match status" value="1"/>
</dbReference>
<protein>
    <submittedName>
        <fullName evidence="3">Reverse transcriptase domain-containing protein</fullName>
    </submittedName>
</protein>
<gene>
    <name evidence="3" type="ORF">Tci_028368</name>
</gene>
<dbReference type="GO" id="GO:0015074">
    <property type="term" value="P:DNA integration"/>
    <property type="evidence" value="ECO:0007669"/>
    <property type="project" value="InterPro"/>
</dbReference>
<dbReference type="SUPFAM" id="SSF53098">
    <property type="entry name" value="Ribonuclease H-like"/>
    <property type="match status" value="1"/>
</dbReference>
<dbReference type="InterPro" id="IPR012337">
    <property type="entry name" value="RNaseH-like_sf"/>
</dbReference>
<dbReference type="AlphaFoldDB" id="A0A6L2L5Q4"/>
<dbReference type="PROSITE" id="PS50994">
    <property type="entry name" value="INTEGRASE"/>
    <property type="match status" value="1"/>
</dbReference>
<reference evidence="3" key="1">
    <citation type="journal article" date="2019" name="Sci. Rep.">
        <title>Draft genome of Tanacetum cinerariifolium, the natural source of mosquito coil.</title>
        <authorList>
            <person name="Yamashiro T."/>
            <person name="Shiraishi A."/>
            <person name="Satake H."/>
            <person name="Nakayama K."/>
        </authorList>
    </citation>
    <scope>NUCLEOTIDE SEQUENCE</scope>
</reference>
<proteinExistence type="predicted"/>
<evidence type="ECO:0000313" key="3">
    <source>
        <dbReference type="EMBL" id="GEU56390.1"/>
    </source>
</evidence>
<comment type="caution">
    <text evidence="3">The sequence shown here is derived from an EMBL/GenBank/DDBJ whole genome shotgun (WGS) entry which is preliminary data.</text>
</comment>
<dbReference type="Gene3D" id="3.30.420.10">
    <property type="entry name" value="Ribonuclease H-like superfamily/Ribonuclease H"/>
    <property type="match status" value="1"/>
</dbReference>
<dbReference type="PANTHER" id="PTHR47266">
    <property type="entry name" value="ENDONUCLEASE-RELATED"/>
    <property type="match status" value="1"/>
</dbReference>
<keyword evidence="3" id="KW-0695">RNA-directed DNA polymerase</keyword>
<keyword evidence="3" id="KW-0808">Transferase</keyword>
<dbReference type="InterPro" id="IPR036397">
    <property type="entry name" value="RNaseH_sf"/>
</dbReference>
<evidence type="ECO:0000256" key="1">
    <source>
        <dbReference type="SAM" id="MobiDB-lite"/>
    </source>
</evidence>
<feature type="compositionally biased region" description="Acidic residues" evidence="1">
    <location>
        <begin position="13"/>
        <end position="24"/>
    </location>
</feature>
<dbReference type="Pfam" id="PF17921">
    <property type="entry name" value="Integrase_H2C2"/>
    <property type="match status" value="1"/>
</dbReference>
<dbReference type="Pfam" id="PF00665">
    <property type="entry name" value="rve"/>
    <property type="match status" value="1"/>
</dbReference>
<keyword evidence="3" id="KW-0548">Nucleotidyltransferase</keyword>
<organism evidence="3">
    <name type="scientific">Tanacetum cinerariifolium</name>
    <name type="common">Dalmatian daisy</name>
    <name type="synonym">Chrysanthemum cinerariifolium</name>
    <dbReference type="NCBI Taxonomy" id="118510"/>
    <lineage>
        <taxon>Eukaryota</taxon>
        <taxon>Viridiplantae</taxon>
        <taxon>Streptophyta</taxon>
        <taxon>Embryophyta</taxon>
        <taxon>Tracheophyta</taxon>
        <taxon>Spermatophyta</taxon>
        <taxon>Magnoliopsida</taxon>
        <taxon>eudicotyledons</taxon>
        <taxon>Gunneridae</taxon>
        <taxon>Pentapetalae</taxon>
        <taxon>asterids</taxon>
        <taxon>campanulids</taxon>
        <taxon>Asterales</taxon>
        <taxon>Asteraceae</taxon>
        <taxon>Asteroideae</taxon>
        <taxon>Anthemideae</taxon>
        <taxon>Anthemidinae</taxon>
        <taxon>Tanacetum</taxon>
    </lineage>
</organism>
<dbReference type="EMBL" id="BKCJ010003654">
    <property type="protein sequence ID" value="GEU56390.1"/>
    <property type="molecule type" value="Genomic_DNA"/>
</dbReference>
<dbReference type="InterPro" id="IPR001584">
    <property type="entry name" value="Integrase_cat-core"/>
</dbReference>
<feature type="region of interest" description="Disordered" evidence="1">
    <location>
        <begin position="1"/>
        <end position="42"/>
    </location>
</feature>
<accession>A0A6L2L5Q4</accession>
<feature type="domain" description="Integrase catalytic" evidence="2">
    <location>
        <begin position="176"/>
        <end position="342"/>
    </location>
</feature>
<name>A0A6L2L5Q4_TANCI</name>